<evidence type="ECO:0000313" key="8">
    <source>
        <dbReference type="EMBL" id="UWX05272.1"/>
    </source>
</evidence>
<evidence type="ECO:0000256" key="3">
    <source>
        <dbReference type="ARBA" id="ARBA00022723"/>
    </source>
</evidence>
<dbReference type="InterPro" id="IPR032466">
    <property type="entry name" value="Metal_Hydrolase"/>
</dbReference>
<dbReference type="InterPro" id="IPR050138">
    <property type="entry name" value="DHOase/Allantoinase_Hydrolase"/>
</dbReference>
<keyword evidence="5 6" id="KW-0665">Pyrimidine biosynthesis</keyword>
<feature type="binding site" evidence="6">
    <location>
        <position position="338"/>
    </location>
    <ligand>
        <name>substrate</name>
    </ligand>
</feature>
<feature type="binding site" evidence="6">
    <location>
        <position position="89"/>
    </location>
    <ligand>
        <name>Zn(2+)</name>
        <dbReference type="ChEBI" id="CHEBI:29105"/>
        <label>1</label>
    </ligand>
</feature>
<comment type="catalytic activity">
    <reaction evidence="6">
        <text>(S)-dihydroorotate + H2O = N-carbamoyl-L-aspartate + H(+)</text>
        <dbReference type="Rhea" id="RHEA:24296"/>
        <dbReference type="ChEBI" id="CHEBI:15377"/>
        <dbReference type="ChEBI" id="CHEBI:15378"/>
        <dbReference type="ChEBI" id="CHEBI:30864"/>
        <dbReference type="ChEBI" id="CHEBI:32814"/>
        <dbReference type="EC" id="3.5.2.3"/>
    </reaction>
</comment>
<feature type="domain" description="Dihydroorotase catalytic" evidence="7">
    <location>
        <begin position="76"/>
        <end position="266"/>
    </location>
</feature>
<keyword evidence="6" id="KW-0862">Zinc</keyword>
<dbReference type="CDD" id="cd01317">
    <property type="entry name" value="DHOase_IIa"/>
    <property type="match status" value="1"/>
</dbReference>
<keyword evidence="3 6" id="KW-0479">Metal-binding</keyword>
<dbReference type="PANTHER" id="PTHR43668:SF2">
    <property type="entry name" value="ALLANTOINASE"/>
    <property type="match status" value="1"/>
</dbReference>
<keyword evidence="9" id="KW-1185">Reference proteome</keyword>
<name>A0ABY5Y0N4_9BACT</name>
<feature type="binding site" evidence="6">
    <location>
        <position position="208"/>
    </location>
    <ligand>
        <name>Zn(2+)</name>
        <dbReference type="ChEBI" id="CHEBI:29105"/>
        <label>2</label>
    </ligand>
</feature>
<dbReference type="PROSITE" id="PS00482">
    <property type="entry name" value="DIHYDROOROTASE_1"/>
    <property type="match status" value="1"/>
</dbReference>
<comment type="cofactor">
    <cofactor evidence="6">
        <name>Zn(2+)</name>
        <dbReference type="ChEBI" id="CHEBI:29105"/>
    </cofactor>
    <text evidence="6">Binds 2 Zn(2+) ions per subunit.</text>
</comment>
<feature type="binding site" evidence="6">
    <location>
        <position position="181"/>
    </location>
    <ligand>
        <name>Zn(2+)</name>
        <dbReference type="ChEBI" id="CHEBI:29105"/>
        <label>2</label>
    </ligand>
</feature>
<evidence type="ECO:0000256" key="4">
    <source>
        <dbReference type="ARBA" id="ARBA00022801"/>
    </source>
</evidence>
<feature type="active site" evidence="6">
    <location>
        <position position="334"/>
    </location>
</feature>
<gene>
    <name evidence="6" type="primary">pyrC</name>
    <name evidence="8" type="ORF">JBF11_07390</name>
</gene>
<dbReference type="EMBL" id="CP065938">
    <property type="protein sequence ID" value="UWX05272.1"/>
    <property type="molecule type" value="Genomic_DNA"/>
</dbReference>
<dbReference type="Pfam" id="PF12890">
    <property type="entry name" value="DHOase"/>
    <property type="match status" value="1"/>
</dbReference>
<reference evidence="8" key="1">
    <citation type="submission" date="2020-12" db="EMBL/GenBank/DDBJ databases">
        <title>Taurinivorans muris gen. nov., sp. nov., fundamental and realized metabolic niche of a ubiquitous sulfidogenic bacterium in the murine intestine.</title>
        <authorList>
            <person name="Ye H."/>
            <person name="Hanson B.T."/>
            <person name="Loy A."/>
        </authorList>
    </citation>
    <scope>NUCLEOTIDE SEQUENCE</scope>
    <source>
        <strain evidence="8">LT0009</strain>
    </source>
</reference>
<evidence type="ECO:0000256" key="6">
    <source>
        <dbReference type="HAMAP-Rule" id="MF_00220"/>
    </source>
</evidence>
<feature type="binding site" evidence="6">
    <location>
        <position position="307"/>
    </location>
    <ligand>
        <name>substrate</name>
    </ligand>
</feature>
<dbReference type="RefSeq" id="WP_334314843.1">
    <property type="nucleotide sequence ID" value="NZ_CP065938.1"/>
</dbReference>
<feature type="binding site" evidence="6">
    <location>
        <position position="334"/>
    </location>
    <ligand>
        <name>Zn(2+)</name>
        <dbReference type="ChEBI" id="CHEBI:29105"/>
        <label>1</label>
    </ligand>
</feature>
<feature type="binding site" evidence="6">
    <location>
        <position position="121"/>
    </location>
    <ligand>
        <name>substrate</name>
    </ligand>
</feature>
<feature type="binding site" evidence="6">
    <location>
        <position position="181"/>
    </location>
    <ligand>
        <name>Zn(2+)</name>
        <dbReference type="ChEBI" id="CHEBI:29105"/>
        <label>1</label>
    </ligand>
</feature>
<dbReference type="SUPFAM" id="SSF51338">
    <property type="entry name" value="Composite domain of metallo-dependent hydrolases"/>
    <property type="match status" value="1"/>
</dbReference>
<accession>A0ABY5Y0N4</accession>
<comment type="function">
    <text evidence="1 6">Catalyzes the reversible cyclization of carbamoyl aspartate to dihydroorotate.</text>
</comment>
<protein>
    <recommendedName>
        <fullName evidence="6">Dihydroorotase</fullName>
        <shortName evidence="6">DHOase</shortName>
        <ecNumber evidence="6">3.5.2.3</ecNumber>
    </recommendedName>
</protein>
<sequence>MILFKNALYLGKTVDLLVTENAEENAQHGFVFDEKDGFCGTYRNYGENYGKKGGRVLALAENMSPPENCSVCDMAGKILFPSLIDVHVHFRDPGMEWKEDIDTGLEAALHGGYSHVFCMANTSPVNDNAGITRYMLEKARNTHPFGPFLHPVAAATLGLKGEALAPLGEMAEAGCTAVSNDGVPLCDTEIVRRVMEYASDLGMLFIDHCEDPYLARGAHMNEGNLSAKLGVKGQPDIGEALQVGRDIMLAEYLNLPVHIAHVSCRKSVELIRRAKERGVDVTAETCPHYLILDENAVDNYNTNAKVNPPLRTWDDVLAMREAVKSGVIDCMITDHAPHAEHEKENPLDMVPNGISGLDTALTLLWQLVCEGVLTQEDIVRTYTVNPAKRFKLPYNGFEKGDVADFFFFDPEIEWTADKESFYSKSANTPFLGRKLRGRVCAAYLGGKKVL</sequence>
<dbReference type="InterPro" id="IPR002195">
    <property type="entry name" value="Dihydroorotase_CS"/>
</dbReference>
<feature type="binding site" evidence="6">
    <location>
        <position position="261"/>
    </location>
    <ligand>
        <name>Zn(2+)</name>
        <dbReference type="ChEBI" id="CHEBI:29105"/>
        <label>2</label>
    </ligand>
</feature>
<proteinExistence type="inferred from homology"/>
<dbReference type="NCBIfam" id="TIGR00857">
    <property type="entry name" value="pyrC_multi"/>
    <property type="match status" value="1"/>
</dbReference>
<dbReference type="SUPFAM" id="SSF51556">
    <property type="entry name" value="Metallo-dependent hydrolases"/>
    <property type="match status" value="1"/>
</dbReference>
<evidence type="ECO:0000256" key="5">
    <source>
        <dbReference type="ARBA" id="ARBA00022975"/>
    </source>
</evidence>
<keyword evidence="4 6" id="KW-0378">Hydrolase</keyword>
<comment type="pathway">
    <text evidence="6">Pyrimidine metabolism; UMP biosynthesis via de novo pathway; (S)-dihydroorotate from bicarbonate: step 3/3.</text>
</comment>
<evidence type="ECO:0000313" key="9">
    <source>
        <dbReference type="Proteomes" id="UP001058120"/>
    </source>
</evidence>
<evidence type="ECO:0000256" key="1">
    <source>
        <dbReference type="ARBA" id="ARBA00002368"/>
    </source>
</evidence>
<feature type="binding site" evidence="6">
    <location>
        <position position="87"/>
    </location>
    <ligand>
        <name>Zn(2+)</name>
        <dbReference type="ChEBI" id="CHEBI:29105"/>
        <label>1</label>
    </ligand>
</feature>
<comment type="caution">
    <text evidence="6">Lacks conserved residue(s) required for the propagation of feature annotation.</text>
</comment>
<dbReference type="InterPro" id="IPR024403">
    <property type="entry name" value="DHOase_cat"/>
</dbReference>
<dbReference type="HAMAP" id="MF_00220_B">
    <property type="entry name" value="PyrC_classI_B"/>
    <property type="match status" value="1"/>
</dbReference>
<dbReference type="Gene3D" id="3.20.20.140">
    <property type="entry name" value="Metal-dependent hydrolases"/>
    <property type="match status" value="1"/>
</dbReference>
<evidence type="ECO:0000256" key="2">
    <source>
        <dbReference type="ARBA" id="ARBA00010286"/>
    </source>
</evidence>
<dbReference type="EC" id="3.5.2.3" evidence="6"/>
<dbReference type="InterPro" id="IPR004722">
    <property type="entry name" value="DHOase"/>
</dbReference>
<dbReference type="Proteomes" id="UP001058120">
    <property type="component" value="Chromosome"/>
</dbReference>
<dbReference type="Gene3D" id="2.30.40.10">
    <property type="entry name" value="Urease, subunit C, domain 1"/>
    <property type="match status" value="1"/>
</dbReference>
<comment type="similarity">
    <text evidence="2 6">Belongs to the metallo-dependent hydrolases superfamily. DHOase family. Class I DHOase subfamily.</text>
</comment>
<feature type="binding site" evidence="6">
    <location>
        <begin position="89"/>
        <end position="91"/>
    </location>
    <ligand>
        <name>substrate</name>
    </ligand>
</feature>
<dbReference type="PANTHER" id="PTHR43668">
    <property type="entry name" value="ALLANTOINASE"/>
    <property type="match status" value="1"/>
</dbReference>
<evidence type="ECO:0000259" key="7">
    <source>
        <dbReference type="Pfam" id="PF12890"/>
    </source>
</evidence>
<organism evidence="8 9">
    <name type="scientific">Taurinivorans muris</name>
    <dbReference type="NCBI Taxonomy" id="2787751"/>
    <lineage>
        <taxon>Bacteria</taxon>
        <taxon>Pseudomonadati</taxon>
        <taxon>Thermodesulfobacteriota</taxon>
        <taxon>Desulfovibrionia</taxon>
        <taxon>Desulfovibrionales</taxon>
        <taxon>Desulfovibrionaceae</taxon>
        <taxon>Taurinivorans</taxon>
    </lineage>
</organism>
<dbReference type="InterPro" id="IPR011059">
    <property type="entry name" value="Metal-dep_hydrolase_composite"/>
</dbReference>